<accession>E0WRU1</accession>
<evidence type="ECO:0000313" key="1">
    <source>
        <dbReference type="EMBL" id="EFL92315.1"/>
    </source>
</evidence>
<protein>
    <submittedName>
        <fullName evidence="1">Uncharacterized protein</fullName>
    </submittedName>
</protein>
<gene>
    <name evidence="1" type="ORF">REG_0053</name>
</gene>
<dbReference type="Proteomes" id="UP000005726">
    <property type="component" value="Unassembled WGS sequence"/>
</dbReference>
<sequence>MLLTDTSLVELNNFALKFILARICEKTLPWNFFQSIDTASISTLLAFEFGRIAKEKLSIQRLISGNISPLRAYSKSLVLADTSSTTNSKCSFTLCKMCFFRSFFSQLIIAKEDCE</sequence>
<evidence type="ECO:0000313" key="2">
    <source>
        <dbReference type="Proteomes" id="UP000005726"/>
    </source>
</evidence>
<name>E0WRU1_9ENTR</name>
<dbReference type="EMBL" id="GL379589">
    <property type="protein sequence ID" value="EFL92315.1"/>
    <property type="molecule type" value="Genomic_DNA"/>
</dbReference>
<dbReference type="HOGENOM" id="CLU_2104552_0_0_6"/>
<proteinExistence type="predicted"/>
<dbReference type="AlphaFoldDB" id="E0WRU1"/>
<organism evidence="1 2">
    <name type="scientific">Candidatus Regiella insecticola LSR1</name>
    <dbReference type="NCBI Taxonomy" id="663321"/>
    <lineage>
        <taxon>Bacteria</taxon>
        <taxon>Pseudomonadati</taxon>
        <taxon>Pseudomonadota</taxon>
        <taxon>Gammaproteobacteria</taxon>
        <taxon>Enterobacterales</taxon>
        <taxon>Enterobacteriaceae</taxon>
        <taxon>aphid secondary symbionts</taxon>
        <taxon>Candidatus Regiella</taxon>
    </lineage>
</organism>
<keyword evidence="2" id="KW-1185">Reference proteome</keyword>
<reference evidence="1" key="1">
    <citation type="journal article" date="2009" name="Environ. Microbiol.">
        <title>Dynamics of genome evolution in facultative symbionts of aphids.</title>
        <authorList>
            <person name="Degnan P.H."/>
            <person name="Leonardo T.E."/>
            <person name="Cass B.N."/>
            <person name="Hurwitz B."/>
            <person name="Stern D."/>
            <person name="Gibbs R.A."/>
            <person name="Richards S."/>
            <person name="Moran N.A."/>
        </authorList>
    </citation>
    <scope>NUCLEOTIDE SEQUENCE [LARGE SCALE GENOMIC DNA]</scope>
    <source>
        <strain evidence="1">LSR1</strain>
    </source>
</reference>